<keyword evidence="2" id="KW-1185">Reference proteome</keyword>
<dbReference type="KEGG" id="amt:Amet_3655"/>
<dbReference type="Pfam" id="PF11007">
    <property type="entry name" value="CotJA"/>
    <property type="match status" value="1"/>
</dbReference>
<evidence type="ECO:0008006" key="3">
    <source>
        <dbReference type="Google" id="ProtNLM"/>
    </source>
</evidence>
<name>A6TUA9_ALKMQ</name>
<protein>
    <recommendedName>
        <fullName evidence="3">Spore coat associated protein CotJA</fullName>
    </recommendedName>
</protein>
<organism evidence="1 2">
    <name type="scientific">Alkaliphilus metalliredigens (strain QYMF)</name>
    <dbReference type="NCBI Taxonomy" id="293826"/>
    <lineage>
        <taxon>Bacteria</taxon>
        <taxon>Bacillati</taxon>
        <taxon>Bacillota</taxon>
        <taxon>Clostridia</taxon>
        <taxon>Peptostreptococcales</taxon>
        <taxon>Natronincolaceae</taxon>
        <taxon>Alkaliphilus</taxon>
    </lineage>
</organism>
<evidence type="ECO:0000313" key="1">
    <source>
        <dbReference type="EMBL" id="ABR49777.1"/>
    </source>
</evidence>
<dbReference type="AlphaFoldDB" id="A6TUA9"/>
<dbReference type="RefSeq" id="WP_012064737.1">
    <property type="nucleotide sequence ID" value="NC_009633.1"/>
</dbReference>
<accession>A6TUA9</accession>
<reference evidence="2" key="1">
    <citation type="journal article" date="2016" name="Genome Announc.">
        <title>Complete genome sequence of Alkaliphilus metalliredigens strain QYMF, an alkaliphilic and metal-reducing bacterium isolated from borax-contaminated leachate ponds.</title>
        <authorList>
            <person name="Hwang C."/>
            <person name="Copeland A."/>
            <person name="Lucas S."/>
            <person name="Lapidus A."/>
            <person name="Barry K."/>
            <person name="Detter J.C."/>
            <person name="Glavina Del Rio T."/>
            <person name="Hammon N."/>
            <person name="Israni S."/>
            <person name="Dalin E."/>
            <person name="Tice H."/>
            <person name="Pitluck S."/>
            <person name="Chertkov O."/>
            <person name="Brettin T."/>
            <person name="Bruce D."/>
            <person name="Han C."/>
            <person name="Schmutz J."/>
            <person name="Larimer F."/>
            <person name="Land M.L."/>
            <person name="Hauser L."/>
            <person name="Kyrpides N."/>
            <person name="Mikhailova N."/>
            <person name="Ye Q."/>
            <person name="Zhou J."/>
            <person name="Richardson P."/>
            <person name="Fields M.W."/>
        </authorList>
    </citation>
    <scope>NUCLEOTIDE SEQUENCE [LARGE SCALE GENOMIC DNA]</scope>
    <source>
        <strain evidence="2">QYMF</strain>
    </source>
</reference>
<dbReference type="EMBL" id="CP000724">
    <property type="protein sequence ID" value="ABR49777.1"/>
    <property type="molecule type" value="Genomic_DNA"/>
</dbReference>
<dbReference type="STRING" id="293826.Amet_3655"/>
<evidence type="ECO:0000313" key="2">
    <source>
        <dbReference type="Proteomes" id="UP000001572"/>
    </source>
</evidence>
<dbReference type="Proteomes" id="UP000001572">
    <property type="component" value="Chromosome"/>
</dbReference>
<sequence>MYPNNPTHYLPPVGDPCYIYPIPFMPRQVMLANAYIPYQSFVDAYSLSEALMKGTLFPELFQPYVPEDKHWKGER</sequence>
<proteinExistence type="predicted"/>
<dbReference type="HOGENOM" id="CLU_2662948_0_0_9"/>
<dbReference type="InterPro" id="IPR020256">
    <property type="entry name" value="Spore_coat_CotJA"/>
</dbReference>
<gene>
    <name evidence="1" type="ordered locus">Amet_3655</name>
</gene>